<dbReference type="Proteomes" id="UP001301769">
    <property type="component" value="Unassembled WGS sequence"/>
</dbReference>
<evidence type="ECO:0000313" key="2">
    <source>
        <dbReference type="EMBL" id="KAK4219015.1"/>
    </source>
</evidence>
<accession>A0AAN6YI60</accession>
<sequence length="290" mass="32159">MSSRRPSSSSQSNQWCGDYTWDVPSASTLDGCGRRLSELSLMSPSVPPDAESPGNAGPYRPYWKLLDSPAVPSTHQSSFANPSWGSTDTDNHSSDPPGYWTYSEPDPISSERYLKFEPSTLSGPANDGSTEYETGFTDSMHVSPSSSAPSKRSTMDDSQGTQRYAEPRRSGRKSSGSEASRHNKKNKWNSATYQEMTPRSSRKSHPTVISTEYRDKSARYSPYPRVLDDNDLYDLPGSSSSGAHDQSEQYGYTTTRSPNRDEDWDFCDSVASPFSTIECPDLPETTTWEK</sequence>
<name>A0AAN6YI60_9PEZI</name>
<organism evidence="2 3">
    <name type="scientific">Rhypophila decipiens</name>
    <dbReference type="NCBI Taxonomy" id="261697"/>
    <lineage>
        <taxon>Eukaryota</taxon>
        <taxon>Fungi</taxon>
        <taxon>Dikarya</taxon>
        <taxon>Ascomycota</taxon>
        <taxon>Pezizomycotina</taxon>
        <taxon>Sordariomycetes</taxon>
        <taxon>Sordariomycetidae</taxon>
        <taxon>Sordariales</taxon>
        <taxon>Naviculisporaceae</taxon>
        <taxon>Rhypophila</taxon>
    </lineage>
</organism>
<reference evidence="2" key="1">
    <citation type="journal article" date="2023" name="Mol. Phylogenet. Evol.">
        <title>Genome-scale phylogeny and comparative genomics of the fungal order Sordariales.</title>
        <authorList>
            <person name="Hensen N."/>
            <person name="Bonometti L."/>
            <person name="Westerberg I."/>
            <person name="Brannstrom I.O."/>
            <person name="Guillou S."/>
            <person name="Cros-Aarteil S."/>
            <person name="Calhoun S."/>
            <person name="Haridas S."/>
            <person name="Kuo A."/>
            <person name="Mondo S."/>
            <person name="Pangilinan J."/>
            <person name="Riley R."/>
            <person name="LaButti K."/>
            <person name="Andreopoulos B."/>
            <person name="Lipzen A."/>
            <person name="Chen C."/>
            <person name="Yan M."/>
            <person name="Daum C."/>
            <person name="Ng V."/>
            <person name="Clum A."/>
            <person name="Steindorff A."/>
            <person name="Ohm R.A."/>
            <person name="Martin F."/>
            <person name="Silar P."/>
            <person name="Natvig D.O."/>
            <person name="Lalanne C."/>
            <person name="Gautier V."/>
            <person name="Ament-Velasquez S.L."/>
            <person name="Kruys A."/>
            <person name="Hutchinson M.I."/>
            <person name="Powell A.J."/>
            <person name="Barry K."/>
            <person name="Miller A.N."/>
            <person name="Grigoriev I.V."/>
            <person name="Debuchy R."/>
            <person name="Gladieux P."/>
            <person name="Hiltunen Thoren M."/>
            <person name="Johannesson H."/>
        </authorList>
    </citation>
    <scope>NUCLEOTIDE SEQUENCE</scope>
    <source>
        <strain evidence="2">PSN293</strain>
    </source>
</reference>
<feature type="compositionally biased region" description="Low complexity" evidence="1">
    <location>
        <begin position="139"/>
        <end position="152"/>
    </location>
</feature>
<feature type="compositionally biased region" description="Polar residues" evidence="1">
    <location>
        <begin position="237"/>
        <end position="257"/>
    </location>
</feature>
<evidence type="ECO:0000313" key="3">
    <source>
        <dbReference type="Proteomes" id="UP001301769"/>
    </source>
</evidence>
<feature type="compositionally biased region" description="Polar residues" evidence="1">
    <location>
        <begin position="188"/>
        <end position="199"/>
    </location>
</feature>
<dbReference type="AlphaFoldDB" id="A0AAN6YI60"/>
<reference evidence="2" key="2">
    <citation type="submission" date="2023-05" db="EMBL/GenBank/DDBJ databases">
        <authorList>
            <consortium name="Lawrence Berkeley National Laboratory"/>
            <person name="Steindorff A."/>
            <person name="Hensen N."/>
            <person name="Bonometti L."/>
            <person name="Westerberg I."/>
            <person name="Brannstrom I.O."/>
            <person name="Guillou S."/>
            <person name="Cros-Aarteil S."/>
            <person name="Calhoun S."/>
            <person name="Haridas S."/>
            <person name="Kuo A."/>
            <person name="Mondo S."/>
            <person name="Pangilinan J."/>
            <person name="Riley R."/>
            <person name="Labutti K."/>
            <person name="Andreopoulos B."/>
            <person name="Lipzen A."/>
            <person name="Chen C."/>
            <person name="Yanf M."/>
            <person name="Daum C."/>
            <person name="Ng V."/>
            <person name="Clum A."/>
            <person name="Ohm R."/>
            <person name="Martin F."/>
            <person name="Silar P."/>
            <person name="Natvig D."/>
            <person name="Lalanne C."/>
            <person name="Gautier V."/>
            <person name="Ament-Velasquez S.L."/>
            <person name="Kruys A."/>
            <person name="Hutchinson M.I."/>
            <person name="Powell A.J."/>
            <person name="Barry K."/>
            <person name="Miller A.N."/>
            <person name="Grigoriev I.V."/>
            <person name="Debuchy R."/>
            <person name="Gladieux P."/>
            <person name="Thoren M.H."/>
            <person name="Johannesson H."/>
        </authorList>
    </citation>
    <scope>NUCLEOTIDE SEQUENCE</scope>
    <source>
        <strain evidence="2">PSN293</strain>
    </source>
</reference>
<proteinExistence type="predicted"/>
<gene>
    <name evidence="2" type="ORF">QBC37DRAFT_411042</name>
</gene>
<comment type="caution">
    <text evidence="2">The sequence shown here is derived from an EMBL/GenBank/DDBJ whole genome shotgun (WGS) entry which is preliminary data.</text>
</comment>
<dbReference type="EMBL" id="MU858050">
    <property type="protein sequence ID" value="KAK4219015.1"/>
    <property type="molecule type" value="Genomic_DNA"/>
</dbReference>
<feature type="compositionally biased region" description="Polar residues" evidence="1">
    <location>
        <begin position="119"/>
        <end position="132"/>
    </location>
</feature>
<evidence type="ECO:0000256" key="1">
    <source>
        <dbReference type="SAM" id="MobiDB-lite"/>
    </source>
</evidence>
<keyword evidence="3" id="KW-1185">Reference proteome</keyword>
<feature type="compositionally biased region" description="Polar residues" evidence="1">
    <location>
        <begin position="71"/>
        <end position="88"/>
    </location>
</feature>
<feature type="region of interest" description="Disordered" evidence="1">
    <location>
        <begin position="39"/>
        <end position="264"/>
    </location>
</feature>
<protein>
    <submittedName>
        <fullName evidence="2">Uncharacterized protein</fullName>
    </submittedName>
</protein>